<sequence>MNVASVGQDTDIFLSNLRTATAESHKGLEDNERSKGILSSEISIKVYQDYLSRMYGVVAGCERDVYPVLSGLYSDLEERKKAHMILQDLQATGMEQADIDQFSVYSFTPADVAEALGIMYVMEGSTLGGKVLFKHVQKVLGLDKNSGASFFWGYGTETGPKWKSFVSVFANYAVSHGVQQNVIQGATQTFNTVDNWLKA</sequence>
<proteinExistence type="predicted"/>
<dbReference type="CDD" id="cd19166">
    <property type="entry name" value="HemeO-bac"/>
    <property type="match status" value="1"/>
</dbReference>
<evidence type="ECO:0000313" key="2">
    <source>
        <dbReference type="Proteomes" id="UP000256373"/>
    </source>
</evidence>
<evidence type="ECO:0000313" key="1">
    <source>
        <dbReference type="EMBL" id="REA55432.1"/>
    </source>
</evidence>
<dbReference type="SUPFAM" id="SSF48613">
    <property type="entry name" value="Heme oxygenase-like"/>
    <property type="match status" value="1"/>
</dbReference>
<dbReference type="InterPro" id="IPR016084">
    <property type="entry name" value="Haem_Oase-like_multi-hlx"/>
</dbReference>
<dbReference type="InterPro" id="IPR016053">
    <property type="entry name" value="Haem_Oase-like"/>
</dbReference>
<name>A0A3D8Y2E1_9BACT</name>
<gene>
    <name evidence="1" type="ORF">DSL64_28140</name>
</gene>
<organism evidence="1 2">
    <name type="scientific">Dyadobacter luteus</name>
    <dbReference type="NCBI Taxonomy" id="2259619"/>
    <lineage>
        <taxon>Bacteria</taxon>
        <taxon>Pseudomonadati</taxon>
        <taxon>Bacteroidota</taxon>
        <taxon>Cytophagia</taxon>
        <taxon>Cytophagales</taxon>
        <taxon>Spirosomataceae</taxon>
        <taxon>Dyadobacter</taxon>
    </lineage>
</organism>
<dbReference type="Gene3D" id="1.20.910.10">
    <property type="entry name" value="Heme oxygenase-like"/>
    <property type="match status" value="1"/>
</dbReference>
<dbReference type="OrthoDB" id="114943at2"/>
<comment type="caution">
    <text evidence="1">The sequence shown here is derived from an EMBL/GenBank/DDBJ whole genome shotgun (WGS) entry which is preliminary data.</text>
</comment>
<dbReference type="EMBL" id="QNUL01000047">
    <property type="protein sequence ID" value="REA55432.1"/>
    <property type="molecule type" value="Genomic_DNA"/>
</dbReference>
<dbReference type="Pfam" id="PF01126">
    <property type="entry name" value="Heme_oxygenase"/>
    <property type="match status" value="1"/>
</dbReference>
<reference evidence="1 2" key="1">
    <citation type="submission" date="2018-07" db="EMBL/GenBank/DDBJ databases">
        <title>Dyadobacter roseus sp. nov., isolated from rose rhizosphere soil.</title>
        <authorList>
            <person name="Chen L."/>
        </authorList>
    </citation>
    <scope>NUCLEOTIDE SEQUENCE [LARGE SCALE GENOMIC DNA]</scope>
    <source>
        <strain evidence="1 2">RS19</strain>
    </source>
</reference>
<dbReference type="RefSeq" id="WP_115834305.1">
    <property type="nucleotide sequence ID" value="NZ_QNUL01000047.1"/>
</dbReference>
<dbReference type="GO" id="GO:0006788">
    <property type="term" value="P:heme oxidation"/>
    <property type="evidence" value="ECO:0007669"/>
    <property type="project" value="InterPro"/>
</dbReference>
<protein>
    <submittedName>
        <fullName evidence="1">Heme oxygenase</fullName>
    </submittedName>
</protein>
<dbReference type="GO" id="GO:0004392">
    <property type="term" value="F:heme oxygenase (decyclizing) activity"/>
    <property type="evidence" value="ECO:0007669"/>
    <property type="project" value="InterPro"/>
</dbReference>
<keyword evidence="2" id="KW-1185">Reference proteome</keyword>
<accession>A0A3D8Y2E1</accession>
<dbReference type="AlphaFoldDB" id="A0A3D8Y2E1"/>
<dbReference type="Proteomes" id="UP000256373">
    <property type="component" value="Unassembled WGS sequence"/>
</dbReference>